<feature type="repeat" description="ANK" evidence="3">
    <location>
        <begin position="114"/>
        <end position="146"/>
    </location>
</feature>
<reference evidence="5" key="1">
    <citation type="submission" date="2025-08" db="UniProtKB">
        <authorList>
            <consortium name="RefSeq"/>
        </authorList>
    </citation>
    <scope>IDENTIFICATION</scope>
</reference>
<dbReference type="PANTHER" id="PTHR24198:SF165">
    <property type="entry name" value="ANKYRIN REPEAT-CONTAINING PROTEIN-RELATED"/>
    <property type="match status" value="1"/>
</dbReference>
<dbReference type="InterPro" id="IPR036770">
    <property type="entry name" value="Ankyrin_rpt-contain_sf"/>
</dbReference>
<protein>
    <submittedName>
        <fullName evidence="5">Ankyrin repeat domain-containing protein 61-like</fullName>
    </submittedName>
</protein>
<name>A0A6J2VHP9_CHACN</name>
<gene>
    <name evidence="5" type="primary">LOC115813006</name>
</gene>
<dbReference type="SMART" id="SM00248">
    <property type="entry name" value="ANK"/>
    <property type="match status" value="6"/>
</dbReference>
<feature type="repeat" description="ANK" evidence="3">
    <location>
        <begin position="26"/>
        <end position="54"/>
    </location>
</feature>
<keyword evidence="2 3" id="KW-0040">ANK repeat</keyword>
<dbReference type="SUPFAM" id="SSF48403">
    <property type="entry name" value="Ankyrin repeat"/>
    <property type="match status" value="1"/>
</dbReference>
<dbReference type="PROSITE" id="PS50088">
    <property type="entry name" value="ANK_REPEAT"/>
    <property type="match status" value="5"/>
</dbReference>
<feature type="repeat" description="ANK" evidence="3">
    <location>
        <begin position="181"/>
        <end position="223"/>
    </location>
</feature>
<dbReference type="RefSeq" id="XP_030631447.1">
    <property type="nucleotide sequence ID" value="XM_030775587.1"/>
</dbReference>
<feature type="repeat" description="ANK" evidence="3">
    <location>
        <begin position="224"/>
        <end position="256"/>
    </location>
</feature>
<evidence type="ECO:0000256" key="3">
    <source>
        <dbReference type="PROSITE-ProRule" id="PRU00023"/>
    </source>
</evidence>
<dbReference type="Pfam" id="PF00023">
    <property type="entry name" value="Ank"/>
    <property type="match status" value="1"/>
</dbReference>
<accession>A0A6J2VHP9</accession>
<dbReference type="OrthoDB" id="194358at2759"/>
<dbReference type="Proteomes" id="UP000504632">
    <property type="component" value="Chromosome 5"/>
</dbReference>
<evidence type="ECO:0000313" key="4">
    <source>
        <dbReference type="Proteomes" id="UP000504632"/>
    </source>
</evidence>
<dbReference type="Gene3D" id="1.25.40.20">
    <property type="entry name" value="Ankyrin repeat-containing domain"/>
    <property type="match status" value="1"/>
</dbReference>
<dbReference type="PRINTS" id="PR01415">
    <property type="entry name" value="ANKYRIN"/>
</dbReference>
<sequence length="391" mass="43756">MPFHSCIYCSRNYFTLSLLQNLTILPIHLAAAYKKARSLEILLDSGADPELRDQCGRNTLHLVVTNWPNALTTWPSISPRFQKNMTTMHQRAEDCLRVLCEYGVSLNAPVYGESHPTALHLAVRFRALSAVAILGSHGAKINVSDKFGGTPLHIAAGVLNTKITSCLIEMGADVNMVVRHTGNSALHLAVYAASRKLYGTLDADLECISVLLERGASVDALNKEGHTALHEACHSGAETIVNLLLKHGADINKLTTSGESCLFLFLDKTYNLKHTSLLGKLLRLTSPLTITNKKGLFPRTVMLPEFSKQKDRLMHLAQQPRDLLDICKIHLNLCYSESCRVAFKNLLPSHLYDFVFNHWECPPDLTFYEEAEKSQSSDPFDFLHRFHNFRF</sequence>
<keyword evidence="1" id="KW-0677">Repeat</keyword>
<dbReference type="Pfam" id="PF12796">
    <property type="entry name" value="Ank_2"/>
    <property type="match status" value="2"/>
</dbReference>
<keyword evidence="4" id="KW-1185">Reference proteome</keyword>
<feature type="repeat" description="ANK" evidence="3">
    <location>
        <begin position="147"/>
        <end position="179"/>
    </location>
</feature>
<evidence type="ECO:0000256" key="1">
    <source>
        <dbReference type="ARBA" id="ARBA00022737"/>
    </source>
</evidence>
<dbReference type="GeneID" id="115813006"/>
<dbReference type="AlphaFoldDB" id="A0A6J2VHP9"/>
<evidence type="ECO:0000313" key="5">
    <source>
        <dbReference type="RefSeq" id="XP_030631447.1"/>
    </source>
</evidence>
<proteinExistence type="predicted"/>
<dbReference type="InParanoid" id="A0A6J2VHP9"/>
<dbReference type="PANTHER" id="PTHR24198">
    <property type="entry name" value="ANKYRIN REPEAT AND PROTEIN KINASE DOMAIN-CONTAINING PROTEIN"/>
    <property type="match status" value="1"/>
</dbReference>
<organism evidence="4 5">
    <name type="scientific">Chanos chanos</name>
    <name type="common">Milkfish</name>
    <name type="synonym">Mugil chanos</name>
    <dbReference type="NCBI Taxonomy" id="29144"/>
    <lineage>
        <taxon>Eukaryota</taxon>
        <taxon>Metazoa</taxon>
        <taxon>Chordata</taxon>
        <taxon>Craniata</taxon>
        <taxon>Vertebrata</taxon>
        <taxon>Euteleostomi</taxon>
        <taxon>Actinopterygii</taxon>
        <taxon>Neopterygii</taxon>
        <taxon>Teleostei</taxon>
        <taxon>Ostariophysi</taxon>
        <taxon>Gonorynchiformes</taxon>
        <taxon>Chanidae</taxon>
        <taxon>Chanos</taxon>
    </lineage>
</organism>
<evidence type="ECO:0000256" key="2">
    <source>
        <dbReference type="ARBA" id="ARBA00023043"/>
    </source>
</evidence>
<dbReference type="InterPro" id="IPR002110">
    <property type="entry name" value="Ankyrin_rpt"/>
</dbReference>
<dbReference type="PROSITE" id="PS50297">
    <property type="entry name" value="ANK_REP_REGION"/>
    <property type="match status" value="3"/>
</dbReference>